<organism evidence="2 3">
    <name type="scientific">Tabrizicola soli</name>
    <dbReference type="NCBI Taxonomy" id="2185115"/>
    <lineage>
        <taxon>Bacteria</taxon>
        <taxon>Pseudomonadati</taxon>
        <taxon>Pseudomonadota</taxon>
        <taxon>Alphaproteobacteria</taxon>
        <taxon>Rhodobacterales</taxon>
        <taxon>Paracoccaceae</taxon>
        <taxon>Tabrizicola</taxon>
    </lineage>
</organism>
<gene>
    <name evidence="2" type="ORF">ACFOD6_11140</name>
</gene>
<dbReference type="EMBL" id="JBHRSM010000019">
    <property type="protein sequence ID" value="MFC3086601.1"/>
    <property type="molecule type" value="Genomic_DNA"/>
</dbReference>
<dbReference type="PROSITE" id="PS51257">
    <property type="entry name" value="PROKAR_LIPOPROTEIN"/>
    <property type="match status" value="1"/>
</dbReference>
<reference evidence="3" key="1">
    <citation type="journal article" date="2019" name="Int. J. Syst. Evol. Microbiol.">
        <title>The Global Catalogue of Microorganisms (GCM) 10K type strain sequencing project: providing services to taxonomists for standard genome sequencing and annotation.</title>
        <authorList>
            <consortium name="The Broad Institute Genomics Platform"/>
            <consortium name="The Broad Institute Genome Sequencing Center for Infectious Disease"/>
            <person name="Wu L."/>
            <person name="Ma J."/>
        </authorList>
    </citation>
    <scope>NUCLEOTIDE SEQUENCE [LARGE SCALE GENOMIC DNA]</scope>
    <source>
        <strain evidence="3">KCTC 62102</strain>
    </source>
</reference>
<protein>
    <submittedName>
        <fullName evidence="2">Uncharacterized protein</fullName>
    </submittedName>
</protein>
<comment type="caution">
    <text evidence="2">The sequence shown here is derived from an EMBL/GenBank/DDBJ whole genome shotgun (WGS) entry which is preliminary data.</text>
</comment>
<evidence type="ECO:0000313" key="3">
    <source>
        <dbReference type="Proteomes" id="UP001595445"/>
    </source>
</evidence>
<sequence length="204" mass="22009">MRRFLTSALLALGLAVLWPAGAALAQSCGGIEEPACPPEHSRVDPVAPGPALNTGSTRIIVRLLEGANDTCDDDRIELRYRIDCLRLYYLKVAELLPDNGDYLPVKKAMLDAAARLDAIVTANLDTTAPAIRPREKHKPAAKRMPPIRAVTEESAVQAAAEAAKVVEETELIIIRSGGDPARRTQHYTDIAAAVEENLVILRSA</sequence>
<dbReference type="Proteomes" id="UP001595445">
    <property type="component" value="Unassembled WGS sequence"/>
</dbReference>
<dbReference type="RefSeq" id="WP_197645674.1">
    <property type="nucleotide sequence ID" value="NZ_JAEACP010000015.1"/>
</dbReference>
<evidence type="ECO:0000256" key="1">
    <source>
        <dbReference type="SAM" id="SignalP"/>
    </source>
</evidence>
<keyword evidence="1" id="KW-0732">Signal</keyword>
<evidence type="ECO:0000313" key="2">
    <source>
        <dbReference type="EMBL" id="MFC3086601.1"/>
    </source>
</evidence>
<feature type="signal peptide" evidence="1">
    <location>
        <begin position="1"/>
        <end position="25"/>
    </location>
</feature>
<feature type="chain" id="PRO_5045769721" evidence="1">
    <location>
        <begin position="26"/>
        <end position="204"/>
    </location>
</feature>
<name>A0ABV7DU12_9RHOB</name>
<accession>A0ABV7DU12</accession>
<keyword evidence="3" id="KW-1185">Reference proteome</keyword>
<proteinExistence type="predicted"/>